<proteinExistence type="predicted"/>
<gene>
    <name evidence="1" type="ORF">EXN75_10340</name>
</gene>
<feature type="non-terminal residue" evidence="1">
    <location>
        <position position="53"/>
    </location>
</feature>
<comment type="caution">
    <text evidence="1">The sequence shown here is derived from an EMBL/GenBank/DDBJ whole genome shotgun (WGS) entry which is preliminary data.</text>
</comment>
<evidence type="ECO:0000313" key="1">
    <source>
        <dbReference type="EMBL" id="TFH79224.1"/>
    </source>
</evidence>
<name>A0A4Y8VH11_9BACT</name>
<organism evidence="1 2">
    <name type="scientific">Segatella hominis</name>
    <dbReference type="NCBI Taxonomy" id="2518605"/>
    <lineage>
        <taxon>Bacteria</taxon>
        <taxon>Pseudomonadati</taxon>
        <taxon>Bacteroidota</taxon>
        <taxon>Bacteroidia</taxon>
        <taxon>Bacteroidales</taxon>
        <taxon>Prevotellaceae</taxon>
        <taxon>Segatella</taxon>
    </lineage>
</organism>
<evidence type="ECO:0000313" key="2">
    <source>
        <dbReference type="Proteomes" id="UP000297872"/>
    </source>
</evidence>
<protein>
    <submittedName>
        <fullName evidence="1">DNA-binding protein</fullName>
    </submittedName>
</protein>
<dbReference type="Proteomes" id="UP000297872">
    <property type="component" value="Unassembled WGS sequence"/>
</dbReference>
<dbReference type="EMBL" id="SGVY01000027">
    <property type="protein sequence ID" value="TFH79224.1"/>
    <property type="molecule type" value="Genomic_DNA"/>
</dbReference>
<sequence length="53" mass="5805">MSKSYKVFPRTLTMGEKKGQTVYSVRPVSYGTLTTEEVAKQISTESTATTADV</sequence>
<reference evidence="1 2" key="1">
    <citation type="submission" date="2019-02" db="EMBL/GenBank/DDBJ databases">
        <title>Draft Genome Sequence of the Prevotella sp. BCRC 81118, Isolated from Human Feces.</title>
        <authorList>
            <person name="Huang C.-H."/>
        </authorList>
    </citation>
    <scope>NUCLEOTIDE SEQUENCE [LARGE SCALE GENOMIC DNA]</scope>
    <source>
        <strain evidence="1 2">BCRC 81118</strain>
    </source>
</reference>
<dbReference type="GO" id="GO:0003677">
    <property type="term" value="F:DNA binding"/>
    <property type="evidence" value="ECO:0007669"/>
    <property type="project" value="UniProtKB-KW"/>
</dbReference>
<dbReference type="AlphaFoldDB" id="A0A4Y8VH11"/>
<keyword evidence="1" id="KW-0238">DNA-binding</keyword>
<accession>A0A4Y8VH11</accession>
<keyword evidence="2" id="KW-1185">Reference proteome</keyword>